<organism evidence="9 10">
    <name type="scientific">Parnassius apollo</name>
    <name type="common">Apollo butterfly</name>
    <name type="synonym">Papilio apollo</name>
    <dbReference type="NCBI Taxonomy" id="110799"/>
    <lineage>
        <taxon>Eukaryota</taxon>
        <taxon>Metazoa</taxon>
        <taxon>Ecdysozoa</taxon>
        <taxon>Arthropoda</taxon>
        <taxon>Hexapoda</taxon>
        <taxon>Insecta</taxon>
        <taxon>Pterygota</taxon>
        <taxon>Neoptera</taxon>
        <taxon>Endopterygota</taxon>
        <taxon>Lepidoptera</taxon>
        <taxon>Glossata</taxon>
        <taxon>Ditrysia</taxon>
        <taxon>Papilionoidea</taxon>
        <taxon>Papilionidae</taxon>
        <taxon>Parnassiinae</taxon>
        <taxon>Parnassini</taxon>
        <taxon>Parnassius</taxon>
        <taxon>Parnassius</taxon>
    </lineage>
</organism>
<dbReference type="GO" id="GO:0005634">
    <property type="term" value="C:nucleus"/>
    <property type="evidence" value="ECO:0007669"/>
    <property type="project" value="InterPro"/>
</dbReference>
<dbReference type="GO" id="GO:0008270">
    <property type="term" value="F:zinc ion binding"/>
    <property type="evidence" value="ECO:0007669"/>
    <property type="project" value="UniProtKB-UniRule"/>
</dbReference>
<feature type="binding site" evidence="6">
    <location>
        <position position="179"/>
    </location>
    <ligand>
        <name>Zn(2+)</name>
        <dbReference type="ChEBI" id="CHEBI:29105"/>
    </ligand>
</feature>
<dbReference type="AlphaFoldDB" id="A0A8S3WJ84"/>
<dbReference type="EMBL" id="CAJQZP010000419">
    <property type="protein sequence ID" value="CAG4960939.1"/>
    <property type="molecule type" value="Genomic_DNA"/>
</dbReference>
<feature type="domain" description="C2H2-type" evidence="7">
    <location>
        <begin position="299"/>
        <end position="327"/>
    </location>
</feature>
<dbReference type="PROSITE" id="PS51915">
    <property type="entry name" value="ZAD"/>
    <property type="match status" value="1"/>
</dbReference>
<proteinExistence type="predicted"/>
<keyword evidence="10" id="KW-1185">Reference proteome</keyword>
<feature type="domain" description="C2H2-type" evidence="7">
    <location>
        <begin position="653"/>
        <end position="681"/>
    </location>
</feature>
<gene>
    <name evidence="9" type="ORF">PAPOLLO_LOCUS6471</name>
</gene>
<protein>
    <submittedName>
        <fullName evidence="9">(apollo) hypothetical protein</fullName>
    </submittedName>
</protein>
<dbReference type="FunFam" id="3.30.160.60:FF:000446">
    <property type="entry name" value="Zinc finger protein"/>
    <property type="match status" value="1"/>
</dbReference>
<evidence type="ECO:0000313" key="10">
    <source>
        <dbReference type="Proteomes" id="UP000691718"/>
    </source>
</evidence>
<dbReference type="InterPro" id="IPR012934">
    <property type="entry name" value="Znf_AD"/>
</dbReference>
<feature type="domain" description="C2H2-type" evidence="7">
    <location>
        <begin position="829"/>
        <end position="854"/>
    </location>
</feature>
<evidence type="ECO:0000256" key="6">
    <source>
        <dbReference type="PROSITE-ProRule" id="PRU01263"/>
    </source>
</evidence>
<dbReference type="SMART" id="SM00355">
    <property type="entry name" value="ZnF_C2H2"/>
    <property type="match status" value="12"/>
</dbReference>
<sequence length="885" mass="102651">MLFGADIAAIKLSLEKADVLFENSLMSPDSIDFGQKFNNLQPKKIVFANRAQEVKNRCTSRVKIQNSYNTIMEPKLRNANDMKTYFNCRKKSVQQFKDSKSGGLTTKDAVQFLLQGTLKRRVCRFCLSITTSLSELDEILEVASLGALYQVTIRDMIASFYPFQVADDPNLPNKICTKCLDKTISSYLFTQQCERAERALRNYFNDIDDKFDKLDPIEHVKKRGRRKLNPNYNILYVDYKKVMSYADPIINIVNIGASLEEKENVMEISELECPRCWLVLPNIESLINHEKIHPKSMWYSCRLCGKSFVKHSQYKNHKKQIHILGKKSDVNMTNKEFKCNECGLVSEDVGKHLQHIEKHKFKQVIEHLIERKMNDLCAVCMEKGNKMVELNETLHFYAGYPELTGEKSLATVLTATIPEMSTVHDNTGTKICETCLNHALASYIFVNKIKYTRDRLQTCISLMLENLKDVGNSDNYQHIMVEISADTILPFMVKEEPDDVFQSEDCDIDESKLKVEVLEDEFRIESEGSDNESSKFEDFSIAVGNKKTSDYHKNTYCPFSANTNLFIDNPARDATKKYFNKKLVNGYQTKGTNGNNLKNTPVDNICSEFLTFKKKPKPLKRHMPKFTCPFCGKHFISDYFLKKHVFKHINMTINCHICSKQFKSKFYLFEHIKMVHIANDKTYSVCEICGRSYADIRNLQKHKKTHKTKECLLCDKFFLSQKRFDSHLQRHAVKFNMLKKLKTQICSVCEKECSNGNELSLHVNKSHLQIKPYSCDMCEKQFYTEYNLSSHKKVHSSYLKEICEFCKKVFKCRKDFVIHLRKHIGAKPHHCQVCEQSFYSDKGLNSHMRHTHGGRFCCRLCKLVFNKKIDLKTHVNVTHNVISCK</sequence>
<accession>A0A8S3WJ84</accession>
<dbReference type="OrthoDB" id="8922241at2759"/>
<evidence type="ECO:0000259" key="8">
    <source>
        <dbReference type="PROSITE" id="PS51915"/>
    </source>
</evidence>
<comment type="caution">
    <text evidence="9">The sequence shown here is derived from an EMBL/GenBank/DDBJ whole genome shotgun (WGS) entry which is preliminary data.</text>
</comment>
<feature type="domain" description="C2H2-type" evidence="7">
    <location>
        <begin position="684"/>
        <end position="711"/>
    </location>
</feature>
<dbReference type="InterPro" id="IPR013087">
    <property type="entry name" value="Znf_C2H2_type"/>
</dbReference>
<dbReference type="PANTHER" id="PTHR24379">
    <property type="entry name" value="KRAB AND ZINC FINGER DOMAIN-CONTAINING"/>
    <property type="match status" value="1"/>
</dbReference>
<dbReference type="PROSITE" id="PS50157">
    <property type="entry name" value="ZINC_FINGER_C2H2_2"/>
    <property type="match status" value="7"/>
</dbReference>
<evidence type="ECO:0000259" key="7">
    <source>
        <dbReference type="PROSITE" id="PS50157"/>
    </source>
</evidence>
<evidence type="ECO:0000256" key="2">
    <source>
        <dbReference type="ARBA" id="ARBA00022737"/>
    </source>
</evidence>
<feature type="domain" description="C2H2-type" evidence="7">
    <location>
        <begin position="801"/>
        <end position="828"/>
    </location>
</feature>
<evidence type="ECO:0000256" key="1">
    <source>
        <dbReference type="ARBA" id="ARBA00022723"/>
    </source>
</evidence>
<name>A0A8S3WJ84_PARAO</name>
<dbReference type="PANTHER" id="PTHR24379:SF121">
    <property type="entry name" value="C2H2-TYPE DOMAIN-CONTAINING PROTEIN"/>
    <property type="match status" value="1"/>
</dbReference>
<keyword evidence="2" id="KW-0677">Repeat</keyword>
<evidence type="ECO:0000256" key="4">
    <source>
        <dbReference type="ARBA" id="ARBA00022833"/>
    </source>
</evidence>
<evidence type="ECO:0000256" key="3">
    <source>
        <dbReference type="ARBA" id="ARBA00022771"/>
    </source>
</evidence>
<feature type="domain" description="C2H2-type" evidence="7">
    <location>
        <begin position="773"/>
        <end position="800"/>
    </location>
</feature>
<reference evidence="9" key="1">
    <citation type="submission" date="2021-04" db="EMBL/GenBank/DDBJ databases">
        <authorList>
            <person name="Tunstrom K."/>
        </authorList>
    </citation>
    <scope>NUCLEOTIDE SEQUENCE</scope>
</reference>
<dbReference type="Pfam" id="PF00096">
    <property type="entry name" value="zf-C2H2"/>
    <property type="match status" value="3"/>
</dbReference>
<feature type="binding site" evidence="6">
    <location>
        <position position="123"/>
    </location>
    <ligand>
        <name>Zn(2+)</name>
        <dbReference type="ChEBI" id="CHEBI:29105"/>
    </ligand>
</feature>
<keyword evidence="4 6" id="KW-0862">Zinc</keyword>
<keyword evidence="3 5" id="KW-0863">Zinc-finger</keyword>
<feature type="domain" description="C2H2-type" evidence="7">
    <location>
        <begin position="626"/>
        <end position="648"/>
    </location>
</feature>
<evidence type="ECO:0000256" key="5">
    <source>
        <dbReference type="PROSITE-ProRule" id="PRU00042"/>
    </source>
</evidence>
<keyword evidence="1 6" id="KW-0479">Metal-binding</keyword>
<dbReference type="PROSITE" id="PS00028">
    <property type="entry name" value="ZINC_FINGER_C2H2_1"/>
    <property type="match status" value="9"/>
</dbReference>
<feature type="binding site" evidence="6">
    <location>
        <position position="176"/>
    </location>
    <ligand>
        <name>Zn(2+)</name>
        <dbReference type="ChEBI" id="CHEBI:29105"/>
    </ligand>
</feature>
<feature type="domain" description="ZAD" evidence="8">
    <location>
        <begin position="121"/>
        <end position="203"/>
    </location>
</feature>
<feature type="binding site" evidence="6">
    <location>
        <position position="126"/>
    </location>
    <ligand>
        <name>Zn(2+)</name>
        <dbReference type="ChEBI" id="CHEBI:29105"/>
    </ligand>
</feature>
<dbReference type="Proteomes" id="UP000691718">
    <property type="component" value="Unassembled WGS sequence"/>
</dbReference>
<dbReference type="Pfam" id="PF07776">
    <property type="entry name" value="zf-AD"/>
    <property type="match status" value="1"/>
</dbReference>
<evidence type="ECO:0000313" key="9">
    <source>
        <dbReference type="EMBL" id="CAG4960939.1"/>
    </source>
</evidence>
<dbReference type="SMART" id="SM00868">
    <property type="entry name" value="zf-AD"/>
    <property type="match status" value="3"/>
</dbReference>